<dbReference type="RefSeq" id="WP_230340129.1">
    <property type="nucleotide sequence ID" value="NZ_CP069798.1"/>
</dbReference>
<dbReference type="EMBL" id="CP069798">
    <property type="protein sequence ID" value="QRQ82838.1"/>
    <property type="molecule type" value="Genomic_DNA"/>
</dbReference>
<name>A0A892ZK93_9NEIS</name>
<dbReference type="AlphaFoldDB" id="A0A892ZK93"/>
<reference evidence="1" key="1">
    <citation type="submission" date="2021-02" db="EMBL/GenBank/DDBJ databases">
        <title>Neisseriaceae sp. 26B isolated from the cloaca of a Common Toad-headed Turtle (Mesoclemmys nasuta).</title>
        <authorList>
            <person name="Spergser J."/>
            <person name="Busse H.-J."/>
        </authorList>
    </citation>
    <scope>NUCLEOTIDE SEQUENCE</scope>
    <source>
        <strain evidence="1">26B</strain>
    </source>
</reference>
<organism evidence="1 2">
    <name type="scientific">Paralysiella testudinis</name>
    <dbReference type="NCBI Taxonomy" id="2809020"/>
    <lineage>
        <taxon>Bacteria</taxon>
        <taxon>Pseudomonadati</taxon>
        <taxon>Pseudomonadota</taxon>
        <taxon>Betaproteobacteria</taxon>
        <taxon>Neisseriales</taxon>
        <taxon>Neisseriaceae</taxon>
        <taxon>Paralysiella</taxon>
    </lineage>
</organism>
<dbReference type="Proteomes" id="UP000653156">
    <property type="component" value="Chromosome"/>
</dbReference>
<gene>
    <name evidence="1" type="ORF">JQU52_05505</name>
</gene>
<dbReference type="KEGG" id="ptes:JQU52_05505"/>
<keyword evidence="2" id="KW-1185">Reference proteome</keyword>
<sequence>MLPSQAPPTADIVELLLILLAAGWEITPQHERYLRYECDHQDIQESLHFTAEQLCIQLAQFGRLPVEEVRHTAFMPVLRHLQNRFEHMPQNWLLCDWKGRSICTVPNRRIGHELVALLYARGIKTQCVKSDDCDPMPINTRWQKLLPGIQKTGYLRLKIAFYRLDELLQAGRWFL</sequence>
<evidence type="ECO:0000313" key="2">
    <source>
        <dbReference type="Proteomes" id="UP000653156"/>
    </source>
</evidence>
<protein>
    <submittedName>
        <fullName evidence="1">Uncharacterized protein</fullName>
    </submittedName>
</protein>
<proteinExistence type="predicted"/>
<accession>A0A892ZK93</accession>
<evidence type="ECO:0000313" key="1">
    <source>
        <dbReference type="EMBL" id="QRQ82838.1"/>
    </source>
</evidence>